<dbReference type="GO" id="GO:0000278">
    <property type="term" value="P:mitotic cell cycle"/>
    <property type="evidence" value="ECO:0007669"/>
    <property type="project" value="TreeGrafter"/>
</dbReference>
<organism evidence="2 3">
    <name type="scientific">Crotophaga sulcirostris</name>
    <name type="common">Groove-billed ani</name>
    <dbReference type="NCBI Taxonomy" id="33598"/>
    <lineage>
        <taxon>Eukaryota</taxon>
        <taxon>Metazoa</taxon>
        <taxon>Chordata</taxon>
        <taxon>Craniata</taxon>
        <taxon>Vertebrata</taxon>
        <taxon>Euteleostomi</taxon>
        <taxon>Archelosauria</taxon>
        <taxon>Archosauria</taxon>
        <taxon>Dinosauria</taxon>
        <taxon>Saurischia</taxon>
        <taxon>Theropoda</taxon>
        <taxon>Coelurosauria</taxon>
        <taxon>Aves</taxon>
        <taxon>Neognathae</taxon>
        <taxon>Neoaves</taxon>
        <taxon>Otidimorphae</taxon>
        <taxon>Cuculiformes</taxon>
        <taxon>Crotophagidae</taxon>
        <taxon>Crotophaga</taxon>
    </lineage>
</organism>
<dbReference type="GO" id="GO:0051301">
    <property type="term" value="P:cell division"/>
    <property type="evidence" value="ECO:0007669"/>
    <property type="project" value="InterPro"/>
</dbReference>
<accession>A0A7K5HIT2</accession>
<feature type="non-terminal residue" evidence="2">
    <location>
        <position position="117"/>
    </location>
</feature>
<evidence type="ECO:0000313" key="2">
    <source>
        <dbReference type="EMBL" id="NWS69227.1"/>
    </source>
</evidence>
<dbReference type="Pfam" id="PF07160">
    <property type="entry name" value="SKA1"/>
    <property type="match status" value="1"/>
</dbReference>
<dbReference type="AlphaFoldDB" id="A0A7K5HIT2"/>
<evidence type="ECO:0000313" key="3">
    <source>
        <dbReference type="Proteomes" id="UP000549499"/>
    </source>
</evidence>
<dbReference type="GO" id="GO:0008017">
    <property type="term" value="F:microtubule binding"/>
    <property type="evidence" value="ECO:0007669"/>
    <property type="project" value="InterPro"/>
</dbReference>
<sequence length="117" mass="13685">ENPNLQSMLKKIGQEITHLFNLLNEMEQELHQQEKQKHMLEELQKCVERQLNEAQHLRENIPRHLPKPTQSCIIGLTVQCGEQTKAVEPECTKRPMKEPRAIKEVPLITVEEFNEVP</sequence>
<dbReference type="Proteomes" id="UP000549499">
    <property type="component" value="Unassembled WGS sequence"/>
</dbReference>
<reference evidence="2 3" key="1">
    <citation type="submission" date="2019-09" db="EMBL/GenBank/DDBJ databases">
        <title>Bird 10,000 Genomes (B10K) Project - Family phase.</title>
        <authorList>
            <person name="Zhang G."/>
        </authorList>
    </citation>
    <scope>NUCLEOTIDE SEQUENCE [LARGE SCALE GENOMIC DNA]</scope>
    <source>
        <strain evidence="2">B10K-DU-003-44</strain>
        <tissue evidence="2">Muscle</tissue>
    </source>
</reference>
<dbReference type="GO" id="GO:0000940">
    <property type="term" value="C:outer kinetochore"/>
    <property type="evidence" value="ECO:0007669"/>
    <property type="project" value="TreeGrafter"/>
</dbReference>
<dbReference type="GO" id="GO:0072686">
    <property type="term" value="C:mitotic spindle"/>
    <property type="evidence" value="ECO:0007669"/>
    <property type="project" value="TreeGrafter"/>
</dbReference>
<evidence type="ECO:0000256" key="1">
    <source>
        <dbReference type="SAM" id="Coils"/>
    </source>
</evidence>
<dbReference type="OrthoDB" id="5962at2759"/>
<name>A0A7K5HIT2_CROSL</name>
<protein>
    <submittedName>
        <fullName evidence="2">SKA1 protein</fullName>
    </submittedName>
</protein>
<dbReference type="PANTHER" id="PTHR28573:SF1">
    <property type="entry name" value="SPINDLE AND KINETOCHORE-ASSOCIATED PROTEIN 1"/>
    <property type="match status" value="1"/>
</dbReference>
<dbReference type="GO" id="GO:0031110">
    <property type="term" value="P:regulation of microtubule polymerization or depolymerization"/>
    <property type="evidence" value="ECO:0007669"/>
    <property type="project" value="TreeGrafter"/>
</dbReference>
<dbReference type="GO" id="GO:0005876">
    <property type="term" value="C:spindle microtubule"/>
    <property type="evidence" value="ECO:0007669"/>
    <property type="project" value="TreeGrafter"/>
</dbReference>
<comment type="caution">
    <text evidence="2">The sequence shown here is derived from an EMBL/GenBank/DDBJ whole genome shotgun (WGS) entry which is preliminary data.</text>
</comment>
<dbReference type="PANTHER" id="PTHR28573">
    <property type="entry name" value="SPINDLE AND KINETOCHORE-ASSOCIATED PROTEIN 1"/>
    <property type="match status" value="1"/>
</dbReference>
<dbReference type="GO" id="GO:0007059">
    <property type="term" value="P:chromosome segregation"/>
    <property type="evidence" value="ECO:0007669"/>
    <property type="project" value="InterPro"/>
</dbReference>
<dbReference type="Gene3D" id="6.10.250.1370">
    <property type="match status" value="1"/>
</dbReference>
<gene>
    <name evidence="2" type="primary">Ska1</name>
    <name evidence="2" type="ORF">CROSUL_R15026</name>
</gene>
<keyword evidence="1" id="KW-0175">Coiled coil</keyword>
<feature type="coiled-coil region" evidence="1">
    <location>
        <begin position="9"/>
        <end position="60"/>
    </location>
</feature>
<dbReference type="EMBL" id="VYZB01000106">
    <property type="protein sequence ID" value="NWS69227.1"/>
    <property type="molecule type" value="Genomic_DNA"/>
</dbReference>
<keyword evidence="3" id="KW-1185">Reference proteome</keyword>
<feature type="non-terminal residue" evidence="2">
    <location>
        <position position="1"/>
    </location>
</feature>
<proteinExistence type="predicted"/>
<dbReference type="InterPro" id="IPR009829">
    <property type="entry name" value="SKA1"/>
</dbReference>